<accession>A0AAD4P891</accession>
<organism evidence="1 2">
    <name type="scientific">Perilla frutescens var. hirtella</name>
    <name type="common">Perilla citriodora</name>
    <name type="synonym">Perilla setoyensis</name>
    <dbReference type="NCBI Taxonomy" id="608512"/>
    <lineage>
        <taxon>Eukaryota</taxon>
        <taxon>Viridiplantae</taxon>
        <taxon>Streptophyta</taxon>
        <taxon>Embryophyta</taxon>
        <taxon>Tracheophyta</taxon>
        <taxon>Spermatophyta</taxon>
        <taxon>Magnoliopsida</taxon>
        <taxon>eudicotyledons</taxon>
        <taxon>Gunneridae</taxon>
        <taxon>Pentapetalae</taxon>
        <taxon>asterids</taxon>
        <taxon>lamiids</taxon>
        <taxon>Lamiales</taxon>
        <taxon>Lamiaceae</taxon>
        <taxon>Nepetoideae</taxon>
        <taxon>Elsholtzieae</taxon>
        <taxon>Perilla</taxon>
    </lineage>
</organism>
<evidence type="ECO:0000313" key="1">
    <source>
        <dbReference type="EMBL" id="KAH6829916.1"/>
    </source>
</evidence>
<proteinExistence type="predicted"/>
<dbReference type="AlphaFoldDB" id="A0AAD4P891"/>
<reference evidence="1 2" key="1">
    <citation type="journal article" date="2021" name="Nat. Commun.">
        <title>Incipient diploidization of the medicinal plant Perilla within 10,000 years.</title>
        <authorList>
            <person name="Zhang Y."/>
            <person name="Shen Q."/>
            <person name="Leng L."/>
            <person name="Zhang D."/>
            <person name="Chen S."/>
            <person name="Shi Y."/>
            <person name="Ning Z."/>
            <person name="Chen S."/>
        </authorList>
    </citation>
    <scope>NUCLEOTIDE SEQUENCE [LARGE SCALE GENOMIC DNA]</scope>
    <source>
        <strain evidence="2">cv. PC099</strain>
    </source>
</reference>
<gene>
    <name evidence="1" type="ORF">C2S53_017534</name>
</gene>
<dbReference type="Proteomes" id="UP001190926">
    <property type="component" value="Unassembled WGS sequence"/>
</dbReference>
<sequence length="143" mass="16574">MQWSQEFGCSIVNGVLAPIPLNSVPFNEVGTGNIGQCHLIVYENDNKWKVRIHDFTLRDHELSPMVEDPNPLVFHKKYELSLQQRLVGWTLEKRRRSNGKEDTFYYHQGRQFRSLIETATFILYSTKQNELTLVTPPPQTPAS</sequence>
<name>A0AAD4P891_PERFH</name>
<keyword evidence="2" id="KW-1185">Reference proteome</keyword>
<protein>
    <submittedName>
        <fullName evidence="1">Uncharacterized protein</fullName>
    </submittedName>
</protein>
<dbReference type="EMBL" id="SDAM02000103">
    <property type="protein sequence ID" value="KAH6829916.1"/>
    <property type="molecule type" value="Genomic_DNA"/>
</dbReference>
<comment type="caution">
    <text evidence="1">The sequence shown here is derived from an EMBL/GenBank/DDBJ whole genome shotgun (WGS) entry which is preliminary data.</text>
</comment>
<evidence type="ECO:0000313" key="2">
    <source>
        <dbReference type="Proteomes" id="UP001190926"/>
    </source>
</evidence>